<dbReference type="PANTHER" id="PTHR30619">
    <property type="entry name" value="DNA INTERNALIZATION/COMPETENCE PROTEIN COMEC/REC2"/>
    <property type="match status" value="1"/>
</dbReference>
<evidence type="ECO:0000313" key="8">
    <source>
        <dbReference type="Proteomes" id="UP000005755"/>
    </source>
</evidence>
<evidence type="ECO:0000259" key="6">
    <source>
        <dbReference type="Pfam" id="PF03772"/>
    </source>
</evidence>
<accession>A0ABN0BBC7</accession>
<dbReference type="EMBL" id="DS990392">
    <property type="protein sequence ID" value="EFR46905.1"/>
    <property type="molecule type" value="Genomic_DNA"/>
</dbReference>
<evidence type="ECO:0000313" key="7">
    <source>
        <dbReference type="EMBL" id="EFR46905.1"/>
    </source>
</evidence>
<evidence type="ECO:0000256" key="5">
    <source>
        <dbReference type="ARBA" id="ARBA00023136"/>
    </source>
</evidence>
<reference evidence="8" key="1">
    <citation type="journal article" date="2014" name="Genome Announc.">
        <title>Draft genome sequences of six enterohepatic helicobacter species isolated from humans and one from rhesus macaques.</title>
        <authorList>
            <person name="Shen Z."/>
            <person name="Sheh A."/>
            <person name="Young S.K."/>
            <person name="Abouelliel A."/>
            <person name="Ward D.V."/>
            <person name="Earl A.M."/>
            <person name="Fox J.G."/>
        </authorList>
    </citation>
    <scope>NUCLEOTIDE SEQUENCE [LARGE SCALE GENOMIC DNA]</scope>
    <source>
        <strain evidence="8">CCUG 18818</strain>
    </source>
</reference>
<proteinExistence type="predicted"/>
<comment type="subcellular location">
    <subcellularLocation>
        <location evidence="1">Cell membrane</location>
        <topology evidence="1">Multi-pass membrane protein</topology>
    </subcellularLocation>
</comment>
<evidence type="ECO:0000256" key="1">
    <source>
        <dbReference type="ARBA" id="ARBA00004651"/>
    </source>
</evidence>
<keyword evidence="4" id="KW-1133">Transmembrane helix</keyword>
<name>A0ABN0BBC7_9HELI</name>
<dbReference type="RefSeq" id="WP_002956783.1">
    <property type="nucleotide sequence ID" value="NZ_BEZM01000127.1"/>
</dbReference>
<dbReference type="InterPro" id="IPR052159">
    <property type="entry name" value="Competence_DNA_uptake"/>
</dbReference>
<gene>
    <name evidence="7" type="ORF">HCCG_01453</name>
</gene>
<evidence type="ECO:0000256" key="3">
    <source>
        <dbReference type="ARBA" id="ARBA00022692"/>
    </source>
</evidence>
<protein>
    <submittedName>
        <fullName evidence="7">ComEC/Rec2-like protein</fullName>
    </submittedName>
</protein>
<keyword evidence="5" id="KW-0472">Membrane</keyword>
<evidence type="ECO:0000256" key="4">
    <source>
        <dbReference type="ARBA" id="ARBA00022989"/>
    </source>
</evidence>
<evidence type="ECO:0000256" key="2">
    <source>
        <dbReference type="ARBA" id="ARBA00022475"/>
    </source>
</evidence>
<keyword evidence="8" id="KW-1185">Reference proteome</keyword>
<dbReference type="Proteomes" id="UP000005755">
    <property type="component" value="Unassembled WGS sequence"/>
</dbReference>
<organism evidence="7 8">
    <name type="scientific">Helicobacter cinaedi CCUG 18818 = ATCC BAA-847</name>
    <dbReference type="NCBI Taxonomy" id="537971"/>
    <lineage>
        <taxon>Bacteria</taxon>
        <taxon>Pseudomonadati</taxon>
        <taxon>Campylobacterota</taxon>
        <taxon>Epsilonproteobacteria</taxon>
        <taxon>Campylobacterales</taxon>
        <taxon>Helicobacteraceae</taxon>
        <taxon>Helicobacter</taxon>
    </lineage>
</organism>
<dbReference type="Pfam" id="PF03772">
    <property type="entry name" value="Competence"/>
    <property type="match status" value="1"/>
</dbReference>
<keyword evidence="2" id="KW-1003">Cell membrane</keyword>
<dbReference type="NCBIfam" id="TIGR00360">
    <property type="entry name" value="ComEC_N-term"/>
    <property type="match status" value="1"/>
</dbReference>
<sequence length="442" mass="51047">MNSKTHSTHSPLAVEILHTKREILAFVGLCLALFMGNMLLEYNAYRAYITPQDTQEIYAQVIAQYTKHKNNSSYQVLKLKSDKGEIFYTTSKEDIKDLTHRFVRIYGKRLECSFVEYLKSCFFISYRISLLADLDYRLNLRAYIESQHNEPLIASLYKTLFLADFLPHTWRDLSNKLGIAHLIAISGFHLGILSLVLGGLIGFVYGRFHRFISYRNKYFDIGILMCAVLFLYLLVLDFTPSFLRAYVMSVCGFVAIFSGINLLSFRLLFVVVALCLALFPRLIFSVGFGLSVGGVFFIYLFAKFSKIQKWRGVVGKFVLLPLWFNTLIFLDMLVLVHWFFPYFTPLNILSIPLSLLFVVFFPCMFVAHILGFGWLCDSFLQWAMSLRLDSIEFFTPTWLLCIFLLLCVLAMRFRIAHIALHCVGLGFFGFLCMRFMNLAYGL</sequence>
<feature type="domain" description="ComEC/Rec2-related protein" evidence="6">
    <location>
        <begin position="166"/>
        <end position="401"/>
    </location>
</feature>
<dbReference type="PANTHER" id="PTHR30619:SF7">
    <property type="entry name" value="BETA-LACTAMASE DOMAIN PROTEIN"/>
    <property type="match status" value="1"/>
</dbReference>
<dbReference type="InterPro" id="IPR004477">
    <property type="entry name" value="ComEC_N"/>
</dbReference>
<keyword evidence="3" id="KW-0812">Transmembrane</keyword>